<accession>A0A1E8EUC7</accession>
<evidence type="ECO:0000313" key="3">
    <source>
        <dbReference type="Proteomes" id="UP000175744"/>
    </source>
</evidence>
<comment type="caution">
    <text evidence="2">The sequence shown here is derived from an EMBL/GenBank/DDBJ whole genome shotgun (WGS) entry which is preliminary data.</text>
</comment>
<dbReference type="STRING" id="1121290.CLAOCE_23130"/>
<feature type="domain" description="SUF system FeS cluster assembly SufBD core" evidence="1">
    <location>
        <begin position="84"/>
        <end position="304"/>
    </location>
</feature>
<dbReference type="EMBL" id="LZFO01000079">
    <property type="protein sequence ID" value="OFH96837.1"/>
    <property type="molecule type" value="Genomic_DNA"/>
</dbReference>
<dbReference type="Pfam" id="PF01458">
    <property type="entry name" value="SUFBD_core"/>
    <property type="match status" value="1"/>
</dbReference>
<keyword evidence="3" id="KW-1185">Reference proteome</keyword>
<dbReference type="PANTHER" id="PTHR30508:SF6">
    <property type="entry name" value="UPF0051 PROTEIN MJ0034"/>
    <property type="match status" value="1"/>
</dbReference>
<name>A0A1E8EUC7_9CLOT</name>
<dbReference type="Proteomes" id="UP000175744">
    <property type="component" value="Unassembled WGS sequence"/>
</dbReference>
<dbReference type="OrthoDB" id="9782689at2"/>
<evidence type="ECO:0000259" key="1">
    <source>
        <dbReference type="Pfam" id="PF01458"/>
    </source>
</evidence>
<dbReference type="InterPro" id="IPR000825">
    <property type="entry name" value="SUF_FeS_clus_asmbl_SufBD_core"/>
</dbReference>
<proteinExistence type="predicted"/>
<dbReference type="InterPro" id="IPR055346">
    <property type="entry name" value="Fe-S_cluster_assembly_SufBD"/>
</dbReference>
<dbReference type="GO" id="GO:0016226">
    <property type="term" value="P:iron-sulfur cluster assembly"/>
    <property type="evidence" value="ECO:0007669"/>
    <property type="project" value="InterPro"/>
</dbReference>
<organism evidence="2 3">
    <name type="scientific">Clostridium acetireducens DSM 10703</name>
    <dbReference type="NCBI Taxonomy" id="1121290"/>
    <lineage>
        <taxon>Bacteria</taxon>
        <taxon>Bacillati</taxon>
        <taxon>Bacillota</taxon>
        <taxon>Clostridia</taxon>
        <taxon>Eubacteriales</taxon>
        <taxon>Clostridiaceae</taxon>
        <taxon>Clostridium</taxon>
    </lineage>
</organism>
<protein>
    <submittedName>
        <fullName evidence="2">FeS cluster assembly protein SufB</fullName>
    </submittedName>
</protein>
<evidence type="ECO:0000313" key="2">
    <source>
        <dbReference type="EMBL" id="OFH96837.1"/>
    </source>
</evidence>
<dbReference type="AlphaFoldDB" id="A0A1E8EUC7"/>
<sequence length="306" mass="33758">MLNSVEEKILDTIDNVKDLFSGAHNVRSNGKAISRSISKNIDIINKEDKPGINVVIKPNTIGESVHVPVILSDENFKDLVYNTFDVGEGSDVVVVAGCGIHNCGTKTTQHDGIHDFIVRKGAHLKYVEKHYAGGDGEAQKIFNTKTILEVEEDGVLEMELIQIKGVTSTKKDTEIRLHKNAHLIITERIFTELDQEAQSHINIELVGEDSTAQVISRSVSKDNSKQLFYFNMKGENKCRGHIECDSIIMGNAQVTSVPSLSAYNEDAELIHEAAIGKIASDQLMKLMSLGLTEKEAEETILKGFLK</sequence>
<reference evidence="2 3" key="1">
    <citation type="submission" date="2016-06" db="EMBL/GenBank/DDBJ databases">
        <title>Genome sequence of Clostridium acetireducens DSM 10703.</title>
        <authorList>
            <person name="Poehlein A."/>
            <person name="Fluechter S."/>
            <person name="Duerre P."/>
            <person name="Daniel R."/>
        </authorList>
    </citation>
    <scope>NUCLEOTIDE SEQUENCE [LARGE SCALE GENOMIC DNA]</scope>
    <source>
        <strain evidence="2 3">DSM 10703</strain>
    </source>
</reference>
<dbReference type="SUPFAM" id="SSF101960">
    <property type="entry name" value="Stabilizer of iron transporter SufD"/>
    <property type="match status" value="1"/>
</dbReference>
<dbReference type="PATRIC" id="fig|1121290.3.peg.2337"/>
<dbReference type="RefSeq" id="WP_070111397.1">
    <property type="nucleotide sequence ID" value="NZ_LZFO01000079.1"/>
</dbReference>
<dbReference type="PANTHER" id="PTHR30508">
    <property type="entry name" value="FES CLUSTER ASSEMBLY PROTEIN SUF"/>
    <property type="match status" value="1"/>
</dbReference>
<gene>
    <name evidence="2" type="primary">sufB</name>
    <name evidence="2" type="ORF">CLOACE_23130</name>
</gene>
<dbReference type="InterPro" id="IPR037284">
    <property type="entry name" value="SUF_FeS_clus_asmbl_SufBD_sf"/>
</dbReference>